<dbReference type="Proteomes" id="UP000515152">
    <property type="component" value="Chromosome 22"/>
</dbReference>
<feature type="region of interest" description="Disordered" evidence="1">
    <location>
        <begin position="552"/>
        <end position="610"/>
    </location>
</feature>
<dbReference type="CTD" id="55728"/>
<gene>
    <name evidence="4" type="primary">n4bp2</name>
</gene>
<feature type="compositionally biased region" description="Polar residues" evidence="1">
    <location>
        <begin position="151"/>
        <end position="160"/>
    </location>
</feature>
<accession>A0A8M1K9I4</accession>
<feature type="compositionally biased region" description="Low complexity" evidence="1">
    <location>
        <begin position="161"/>
        <end position="185"/>
    </location>
</feature>
<protein>
    <submittedName>
        <fullName evidence="4">NEDD4-binding protein 2</fullName>
    </submittedName>
</protein>
<feature type="compositionally biased region" description="Basic and acidic residues" evidence="1">
    <location>
        <begin position="1170"/>
        <end position="1195"/>
    </location>
</feature>
<feature type="region of interest" description="Disordered" evidence="1">
    <location>
        <begin position="1"/>
        <end position="27"/>
    </location>
</feature>
<dbReference type="InterPro" id="IPR056720">
    <property type="entry name" value="DUF7818"/>
</dbReference>
<dbReference type="RefSeq" id="XP_042558893.1">
    <property type="nucleotide sequence ID" value="XM_042702959.1"/>
</dbReference>
<feature type="compositionally biased region" description="Polar residues" evidence="1">
    <location>
        <begin position="189"/>
        <end position="201"/>
    </location>
</feature>
<feature type="compositionally biased region" description="Basic and acidic residues" evidence="1">
    <location>
        <begin position="1053"/>
        <end position="1073"/>
    </location>
</feature>
<evidence type="ECO:0000313" key="3">
    <source>
        <dbReference type="Proteomes" id="UP000515152"/>
    </source>
</evidence>
<proteinExistence type="predicted"/>
<dbReference type="PANTHER" id="PTHR46535:SF1">
    <property type="entry name" value="NEDD4-BINDING PROTEIN 2"/>
    <property type="match status" value="1"/>
</dbReference>
<reference evidence="4" key="1">
    <citation type="submission" date="2025-08" db="UniProtKB">
        <authorList>
            <consortium name="RefSeq"/>
        </authorList>
    </citation>
    <scope>IDENTIFICATION</scope>
</reference>
<dbReference type="Pfam" id="PF02845">
    <property type="entry name" value="CUE"/>
    <property type="match status" value="1"/>
</dbReference>
<evidence type="ECO:0000256" key="1">
    <source>
        <dbReference type="SAM" id="MobiDB-lite"/>
    </source>
</evidence>
<feature type="compositionally biased region" description="Acidic residues" evidence="1">
    <location>
        <begin position="748"/>
        <end position="762"/>
    </location>
</feature>
<sequence>MPKKRKNGESPARAPGQQNDSWSNIDNRVYGASEPCLHGEPNRSNSAYGMPNSSAVGFTDREHIMRNMEEVFSHLDPEVIHMVLTECDFNMENAMDSLLELSDAAKGVPSLPPPVSGFEFAAALLNPDIPQSVSSYPKTTGSRTKAVHTPHTLTHSTQSEPSPLAASVPLSSLPSPQPPAWQALLGNPSVESGQHQTSSPKQRQDSRGNSPVGELSFAGGCASVDRSDRLDFSHLIGGSVGLGGSGSAFQAYRRDEQPRAVGAAWNLTAPEFHPRSEGPSFITPVALNPNLAARLSTYGSVSQAPLKPTATIPTSWAVQQPPIHGNKPTTAPTFNQRLRFEGRVLVLLRGAPGSGKSTLARAMLDHNPGGVSLSTDGYFCRQGEYCYDPSELSTAHEWNQQRAKEAMERAQGPVIIDNTNMQSWEMRPYVAMALKQKYKVVFREPDTWWKFKPRELEKRTKHGVTREKIRRMLDGYDRHVSVNSIMGSSRRPDLHTELPVTSDLPRPDLLGPPPPVCLPDVSSMPVGSVFVGQPPELLDCVDLYQDPQEVEKQLPVEPPVLFSQSIAQRERRARDRARHPGGPQPAEQPSTAPTQDRVRESSGPGNNREIFATGSAAVHGETAKGNGAQRARLAFVGDWPCESQDPQDQRTINRRRAEKEARGQGDGVGTEVKRSGGGPDFTEFHKLLDLLQGDTEVGGQIQLSDSEEESSPSSSSGPDTQPQSPSCLTEDSTHVPISNREKDIDGDKEGEEDSGEESNKEEEEIKKDGEREGKGKKESKAGKESEGKGEEGGEDREGSDSFHVSEKRRLSRRAGKPCRLALTFTKQAPPSVSPHHPQPESPLQPERQTQDVSTETVSSCGISTQTESSDLALLWRMEHGGLWEGVGEKVLTGNATHFVPAVSEAPSACPVRRATHEKGAQVEEEELMEARTEDADLSILIRHFKGVAVETLKDLYDKCQQDVEWTTNLLLDSGEEMSREDKEGDETEDEDEFELQDECEGGEAEEEEATKREEMKDREGEEAEAVGIGIAESTGEDTGPDVSSCDLAGKALEGTHDDAEDHSQLRQESESQREPSAQEPTSQATMTSQSQEASQQERTSESQSQSSGIEHTGTGTRLLTDACAEQSEWAVGLQRDKDGQVERDGEEDVRGRLEEVDAVTQSILTQLEELVKKEEDEKERERRERERERRKEKTKASNPLDIQSLELRLPTELALQLTELFGPVGANPVLSLFLRQVLR</sequence>
<keyword evidence="3" id="KW-1185">Reference proteome</keyword>
<feature type="compositionally biased region" description="Basic and acidic residues" evidence="1">
    <location>
        <begin position="1009"/>
        <end position="1019"/>
    </location>
</feature>
<dbReference type="GO" id="GO:0004519">
    <property type="term" value="F:endonuclease activity"/>
    <property type="evidence" value="ECO:0007669"/>
    <property type="project" value="TreeGrafter"/>
</dbReference>
<feature type="compositionally biased region" description="Basic and acidic residues" evidence="1">
    <location>
        <begin position="1134"/>
        <end position="1150"/>
    </location>
</feature>
<feature type="region of interest" description="Disordered" evidence="1">
    <location>
        <begin position="638"/>
        <end position="863"/>
    </location>
</feature>
<dbReference type="AlphaFoldDB" id="A0A8M1K9I4"/>
<feature type="region of interest" description="Disordered" evidence="1">
    <location>
        <begin position="1170"/>
        <end position="1198"/>
    </location>
</feature>
<dbReference type="CDD" id="cd14365">
    <property type="entry name" value="CUE_N4BP2"/>
    <property type="match status" value="1"/>
</dbReference>
<dbReference type="PANTHER" id="PTHR46535">
    <property type="entry name" value="NEDD4-BINDING PROTEIN 2"/>
    <property type="match status" value="1"/>
</dbReference>
<evidence type="ECO:0000313" key="4">
    <source>
        <dbReference type="RefSeq" id="XP_042558893.1"/>
    </source>
</evidence>
<feature type="compositionally biased region" description="Acidic residues" evidence="1">
    <location>
        <begin position="983"/>
        <end position="1008"/>
    </location>
</feature>
<name>A0A8M1K9I4_CLUHA</name>
<feature type="region of interest" description="Disordered" evidence="1">
    <location>
        <begin position="487"/>
        <end position="507"/>
    </location>
</feature>
<feature type="compositionally biased region" description="Low complexity" evidence="1">
    <location>
        <begin position="1081"/>
        <end position="1107"/>
    </location>
</feature>
<dbReference type="KEGG" id="char:105903874"/>
<dbReference type="GO" id="GO:0043130">
    <property type="term" value="F:ubiquitin binding"/>
    <property type="evidence" value="ECO:0007669"/>
    <property type="project" value="InterPro"/>
</dbReference>
<feature type="region of interest" description="Disordered" evidence="1">
    <location>
        <begin position="971"/>
        <end position="1150"/>
    </location>
</feature>
<organism evidence="3 4">
    <name type="scientific">Clupea harengus</name>
    <name type="common">Atlantic herring</name>
    <dbReference type="NCBI Taxonomy" id="7950"/>
    <lineage>
        <taxon>Eukaryota</taxon>
        <taxon>Metazoa</taxon>
        <taxon>Chordata</taxon>
        <taxon>Craniata</taxon>
        <taxon>Vertebrata</taxon>
        <taxon>Euteleostomi</taxon>
        <taxon>Actinopterygii</taxon>
        <taxon>Neopterygii</taxon>
        <taxon>Teleostei</taxon>
        <taxon>Clupei</taxon>
        <taxon>Clupeiformes</taxon>
        <taxon>Clupeoidei</taxon>
        <taxon>Clupeidae</taxon>
        <taxon>Clupea</taxon>
    </lineage>
</organism>
<dbReference type="InterPro" id="IPR052772">
    <property type="entry name" value="Endo/PolyKinase_Domain-Protein"/>
</dbReference>
<evidence type="ECO:0000259" key="2">
    <source>
        <dbReference type="PROSITE" id="PS51140"/>
    </source>
</evidence>
<dbReference type="PROSITE" id="PS51140">
    <property type="entry name" value="CUE"/>
    <property type="match status" value="1"/>
</dbReference>
<dbReference type="InterPro" id="IPR041801">
    <property type="entry name" value="N4BP2_CUE"/>
</dbReference>
<dbReference type="Pfam" id="PF13671">
    <property type="entry name" value="AAA_33"/>
    <property type="match status" value="1"/>
</dbReference>
<dbReference type="InterPro" id="IPR003892">
    <property type="entry name" value="CUE"/>
</dbReference>
<feature type="compositionally biased region" description="Polar residues" evidence="1">
    <location>
        <begin position="134"/>
        <end position="143"/>
    </location>
</feature>
<feature type="region of interest" description="Disordered" evidence="1">
    <location>
        <begin position="134"/>
        <end position="214"/>
    </location>
</feature>
<feature type="compositionally biased region" description="Polar residues" evidence="1">
    <location>
        <begin position="16"/>
        <end position="26"/>
    </location>
</feature>
<feature type="domain" description="CUE" evidence="2">
    <location>
        <begin position="60"/>
        <end position="103"/>
    </location>
</feature>
<dbReference type="Pfam" id="PF25126">
    <property type="entry name" value="DUF7818"/>
    <property type="match status" value="1"/>
</dbReference>
<dbReference type="GO" id="GO:0005634">
    <property type="term" value="C:nucleus"/>
    <property type="evidence" value="ECO:0007669"/>
    <property type="project" value="TreeGrafter"/>
</dbReference>
<feature type="compositionally biased region" description="Low complexity" evidence="1">
    <location>
        <begin position="711"/>
        <end position="726"/>
    </location>
</feature>
<feature type="compositionally biased region" description="Polar residues" evidence="1">
    <location>
        <begin position="846"/>
        <end position="863"/>
    </location>
</feature>
<dbReference type="OrthoDB" id="3231855at2759"/>
<feature type="compositionally biased region" description="Basic and acidic residues" evidence="1">
    <location>
        <begin position="763"/>
        <end position="808"/>
    </location>
</feature>
<dbReference type="GeneID" id="105903874"/>